<dbReference type="AlphaFoldDB" id="F7XK63"/>
<dbReference type="KEGG" id="mzh:Mzhil_0661"/>
<dbReference type="STRING" id="679901.Mzhil_0661"/>
<sequence>MVKKLLNRLFGKKEDDKKCCDFEIVSEPEDESENNEENF</sequence>
<evidence type="ECO:0000313" key="2">
    <source>
        <dbReference type="Proteomes" id="UP000006622"/>
    </source>
</evidence>
<keyword evidence="2" id="KW-1185">Reference proteome</keyword>
<accession>F7XK63</accession>
<dbReference type="EMBL" id="CP002101">
    <property type="protein sequence ID" value="AEH60528.1"/>
    <property type="molecule type" value="Genomic_DNA"/>
</dbReference>
<reference evidence="1 2" key="1">
    <citation type="submission" date="2010-07" db="EMBL/GenBank/DDBJ databases">
        <title>The complete genome of Methanosalsum zhilinae DSM 4017.</title>
        <authorList>
            <consortium name="US DOE Joint Genome Institute (JGI-PGF)"/>
            <person name="Lucas S."/>
            <person name="Copeland A."/>
            <person name="Lapidus A."/>
            <person name="Glavina del Rio T."/>
            <person name="Dalin E."/>
            <person name="Tice H."/>
            <person name="Bruce D."/>
            <person name="Goodwin L."/>
            <person name="Pitluck S."/>
            <person name="Kyrpides N."/>
            <person name="Mavromatis K."/>
            <person name="Ovchinnikova G."/>
            <person name="Daligault H."/>
            <person name="Detter J.C."/>
            <person name="Han C."/>
            <person name="Tapia R."/>
            <person name="Larimer F."/>
            <person name="Land M."/>
            <person name="Hauser L."/>
            <person name="Markowitz V."/>
            <person name="Cheng J.-F."/>
            <person name="Hugenholtz P."/>
            <person name="Woyke T."/>
            <person name="Wu D."/>
            <person name="Spring S."/>
            <person name="Schueler E."/>
            <person name="Brambilla E."/>
            <person name="Klenk H.-P."/>
            <person name="Eisen J.A."/>
        </authorList>
    </citation>
    <scope>NUCLEOTIDE SEQUENCE [LARGE SCALE GENOMIC DNA]</scope>
    <source>
        <strain evidence="2">DSM 4017 / NBRC 107636 / OCM 62 / WeN5</strain>
    </source>
</reference>
<organism evidence="1 2">
    <name type="scientific">Methanosalsum zhilinae (strain DSM 4017 / NBRC 107636 / OCM 62 / WeN5)</name>
    <name type="common">Methanohalophilus zhilinae</name>
    <dbReference type="NCBI Taxonomy" id="679901"/>
    <lineage>
        <taxon>Archaea</taxon>
        <taxon>Methanobacteriati</taxon>
        <taxon>Methanobacteriota</taxon>
        <taxon>Stenosarchaea group</taxon>
        <taxon>Methanomicrobia</taxon>
        <taxon>Methanosarcinales</taxon>
        <taxon>Methanosarcinaceae</taxon>
        <taxon>Methanosalsum</taxon>
    </lineage>
</organism>
<proteinExistence type="predicted"/>
<name>F7XK63_METZD</name>
<dbReference type="HOGENOM" id="CLU_3302813_0_0_2"/>
<gene>
    <name evidence="1" type="ordered locus">Mzhil_0661</name>
</gene>
<dbReference type="Proteomes" id="UP000006622">
    <property type="component" value="Chromosome"/>
</dbReference>
<protein>
    <submittedName>
        <fullName evidence="1">Uncharacterized protein</fullName>
    </submittedName>
</protein>
<evidence type="ECO:0000313" key="1">
    <source>
        <dbReference type="EMBL" id="AEH60528.1"/>
    </source>
</evidence>